<evidence type="ECO:0000256" key="1">
    <source>
        <dbReference type="SAM" id="MobiDB-lite"/>
    </source>
</evidence>
<feature type="compositionally biased region" description="Basic and acidic residues" evidence="1">
    <location>
        <begin position="55"/>
        <end position="64"/>
    </location>
</feature>
<accession>A0A026X0Q2</accession>
<keyword evidence="3" id="KW-1185">Reference proteome</keyword>
<evidence type="ECO:0000313" key="2">
    <source>
        <dbReference type="EMBL" id="EZA60974.1"/>
    </source>
</evidence>
<reference evidence="2 3" key="1">
    <citation type="journal article" date="2014" name="Curr. Biol.">
        <title>The genome of the clonal raider ant Cerapachys biroi.</title>
        <authorList>
            <person name="Oxley P.R."/>
            <person name="Ji L."/>
            <person name="Fetter-Pruneda I."/>
            <person name="McKenzie S.K."/>
            <person name="Li C."/>
            <person name="Hu H."/>
            <person name="Zhang G."/>
            <person name="Kronauer D.J."/>
        </authorList>
    </citation>
    <scope>NUCLEOTIDE SEQUENCE [LARGE SCALE GENOMIC DNA]</scope>
</reference>
<protein>
    <submittedName>
        <fullName evidence="2">Uncharacterized protein</fullName>
    </submittedName>
</protein>
<dbReference type="EMBL" id="KK107063">
    <property type="protein sequence ID" value="EZA60974.1"/>
    <property type="molecule type" value="Genomic_DNA"/>
</dbReference>
<evidence type="ECO:0000313" key="3">
    <source>
        <dbReference type="Proteomes" id="UP000053097"/>
    </source>
</evidence>
<dbReference type="Proteomes" id="UP000053097">
    <property type="component" value="Unassembled WGS sequence"/>
</dbReference>
<feature type="compositionally biased region" description="Low complexity" evidence="1">
    <location>
        <begin position="45"/>
        <end position="54"/>
    </location>
</feature>
<organism evidence="2 3">
    <name type="scientific">Ooceraea biroi</name>
    <name type="common">Clonal raider ant</name>
    <name type="synonym">Cerapachys biroi</name>
    <dbReference type="NCBI Taxonomy" id="2015173"/>
    <lineage>
        <taxon>Eukaryota</taxon>
        <taxon>Metazoa</taxon>
        <taxon>Ecdysozoa</taxon>
        <taxon>Arthropoda</taxon>
        <taxon>Hexapoda</taxon>
        <taxon>Insecta</taxon>
        <taxon>Pterygota</taxon>
        <taxon>Neoptera</taxon>
        <taxon>Endopterygota</taxon>
        <taxon>Hymenoptera</taxon>
        <taxon>Apocrita</taxon>
        <taxon>Aculeata</taxon>
        <taxon>Formicoidea</taxon>
        <taxon>Formicidae</taxon>
        <taxon>Dorylinae</taxon>
        <taxon>Ooceraea</taxon>
    </lineage>
</organism>
<feature type="region of interest" description="Disordered" evidence="1">
    <location>
        <begin position="1"/>
        <end position="64"/>
    </location>
</feature>
<dbReference type="AlphaFoldDB" id="A0A026X0Q2"/>
<sequence>MARVSGPCSPSVGIESIPRRKNAGRTTTRGGTKHGQPDALRIPRRQAAAAAAAGWRREEQEEAS</sequence>
<proteinExistence type="predicted"/>
<gene>
    <name evidence="2" type="ORF">X777_08186</name>
</gene>
<name>A0A026X0Q2_OOCBI</name>